<comment type="caution">
    <text evidence="1">The sequence shown here is derived from an EMBL/GenBank/DDBJ whole genome shotgun (WGS) entry which is preliminary data.</text>
</comment>
<accession>A0AAV3ZGE3</accession>
<dbReference type="EMBL" id="BLXT01002360">
    <property type="protein sequence ID" value="GFN93551.1"/>
    <property type="molecule type" value="Genomic_DNA"/>
</dbReference>
<keyword evidence="2" id="KW-1185">Reference proteome</keyword>
<feature type="non-terminal residue" evidence="1">
    <location>
        <position position="87"/>
    </location>
</feature>
<gene>
    <name evidence="1" type="ORF">PoB_002005700</name>
</gene>
<protein>
    <submittedName>
        <fullName evidence="1">Uncharacterized protein</fullName>
    </submittedName>
</protein>
<dbReference type="Proteomes" id="UP000735302">
    <property type="component" value="Unassembled WGS sequence"/>
</dbReference>
<dbReference type="AlphaFoldDB" id="A0AAV3ZGE3"/>
<evidence type="ECO:0000313" key="2">
    <source>
        <dbReference type="Proteomes" id="UP000735302"/>
    </source>
</evidence>
<organism evidence="1 2">
    <name type="scientific">Plakobranchus ocellatus</name>
    <dbReference type="NCBI Taxonomy" id="259542"/>
    <lineage>
        <taxon>Eukaryota</taxon>
        <taxon>Metazoa</taxon>
        <taxon>Spiralia</taxon>
        <taxon>Lophotrochozoa</taxon>
        <taxon>Mollusca</taxon>
        <taxon>Gastropoda</taxon>
        <taxon>Heterobranchia</taxon>
        <taxon>Euthyneura</taxon>
        <taxon>Panpulmonata</taxon>
        <taxon>Sacoglossa</taxon>
        <taxon>Placobranchoidea</taxon>
        <taxon>Plakobranchidae</taxon>
        <taxon>Plakobranchus</taxon>
    </lineage>
</organism>
<evidence type="ECO:0000313" key="1">
    <source>
        <dbReference type="EMBL" id="GFN93551.1"/>
    </source>
</evidence>
<reference evidence="1 2" key="1">
    <citation type="journal article" date="2021" name="Elife">
        <title>Chloroplast acquisition without the gene transfer in kleptoplastic sea slugs, Plakobranchus ocellatus.</title>
        <authorList>
            <person name="Maeda T."/>
            <person name="Takahashi S."/>
            <person name="Yoshida T."/>
            <person name="Shimamura S."/>
            <person name="Takaki Y."/>
            <person name="Nagai Y."/>
            <person name="Toyoda A."/>
            <person name="Suzuki Y."/>
            <person name="Arimoto A."/>
            <person name="Ishii H."/>
            <person name="Satoh N."/>
            <person name="Nishiyama T."/>
            <person name="Hasebe M."/>
            <person name="Maruyama T."/>
            <person name="Minagawa J."/>
            <person name="Obokata J."/>
            <person name="Shigenobu S."/>
        </authorList>
    </citation>
    <scope>NUCLEOTIDE SEQUENCE [LARGE SCALE GENOMIC DNA]</scope>
</reference>
<proteinExistence type="predicted"/>
<name>A0AAV3ZGE3_9GAST</name>
<sequence length="87" mass="10090">MILTAQRRLRAMDKYCPDNRTAASFLLEKDKECYAPLKSAVPETICRLLNSTRYCELETVAKQCNVSAGEYAHRYWQAMKLHKDLDC</sequence>